<dbReference type="EMBL" id="GEVM01005645">
    <property type="protein sequence ID" value="JAV00294.1"/>
    <property type="molecule type" value="Transcribed_RNA"/>
</dbReference>
<name>A0A1J3K6I3_NOCCA</name>
<proteinExistence type="predicted"/>
<accession>A0A1J3K6I3</accession>
<evidence type="ECO:0000313" key="1">
    <source>
        <dbReference type="EMBL" id="JAV00294.1"/>
    </source>
</evidence>
<reference evidence="1" key="1">
    <citation type="submission" date="2016-07" db="EMBL/GenBank/DDBJ databases">
        <title>De novo transcriptome assembly of four accessions of the metal hyperaccumulator plant Noccaea caerulescens.</title>
        <authorList>
            <person name="Blande D."/>
            <person name="Halimaa P."/>
            <person name="Tervahauta A.I."/>
            <person name="Aarts M.G."/>
            <person name="Karenlampi S.O."/>
        </authorList>
    </citation>
    <scope>NUCLEOTIDE SEQUENCE</scope>
</reference>
<dbReference type="AlphaFoldDB" id="A0A1J3K6I3"/>
<protein>
    <submittedName>
        <fullName evidence="1">Uncharacterized protein</fullName>
    </submittedName>
</protein>
<organism evidence="1">
    <name type="scientific">Noccaea caerulescens</name>
    <name type="common">Alpine penny-cress</name>
    <name type="synonym">Thlaspi caerulescens</name>
    <dbReference type="NCBI Taxonomy" id="107243"/>
    <lineage>
        <taxon>Eukaryota</taxon>
        <taxon>Viridiplantae</taxon>
        <taxon>Streptophyta</taxon>
        <taxon>Embryophyta</taxon>
        <taxon>Tracheophyta</taxon>
        <taxon>Spermatophyta</taxon>
        <taxon>Magnoliopsida</taxon>
        <taxon>eudicotyledons</taxon>
        <taxon>Gunneridae</taxon>
        <taxon>Pentapetalae</taxon>
        <taxon>rosids</taxon>
        <taxon>malvids</taxon>
        <taxon>Brassicales</taxon>
        <taxon>Brassicaceae</taxon>
        <taxon>Coluteocarpeae</taxon>
        <taxon>Noccaea</taxon>
    </lineage>
</organism>
<sequence>MSTSNPPVLNSPFQISTFPKNFQRSASSSASSSSIHSLYEVEYVPGDQLPETTLPLINPYEYFAKKPNTFSIKGVRELIRPSSFSKRVLEYVQASKFSSCQIPATEEEQFVSLTIPEHLPRLWQQQGFTQRTLLITTVWIYTMK</sequence>
<gene>
    <name evidence="1" type="ORF">MP_TR26717_c10_g1_i1_g.78158</name>
</gene>